<dbReference type="GO" id="GO:0008803">
    <property type="term" value="F:bis(5'-nucleosyl)-tetraphosphatase (symmetrical) activity"/>
    <property type="evidence" value="ECO:0007669"/>
    <property type="project" value="TreeGrafter"/>
</dbReference>
<evidence type="ECO:0000259" key="1">
    <source>
        <dbReference type="Pfam" id="PF00149"/>
    </source>
</evidence>
<dbReference type="InterPro" id="IPR050126">
    <property type="entry name" value="Ap4A_hydrolase"/>
</dbReference>
<dbReference type="GO" id="GO:0110154">
    <property type="term" value="P:RNA decapping"/>
    <property type="evidence" value="ECO:0007669"/>
    <property type="project" value="TreeGrafter"/>
</dbReference>
<dbReference type="Proteomes" id="UP000006233">
    <property type="component" value="Unassembled WGS sequence"/>
</dbReference>
<evidence type="ECO:0000313" key="2">
    <source>
        <dbReference type="EMBL" id="EEX75806.1"/>
    </source>
</evidence>
<sequence length="327" mass="39530">MDFIKRKRVIFMESEIKTNKIKIEKINENDYNRIFVMSDIHGQYDLFLKMLDRIDLKREDLLVIIGDICDRGKKSYEIYMKCMKMIKLGYNLKFILGNHEDMLLEDLENDYPIRYETEYSVFRNSKYFENKDMKDWHEENFFEEIEWLVKWLKNCPLVISGNENIFVHAGLDLNKGLEKQEKETVLWTREEFWLMENVELEEYKGKNIYFGHTPNINGRISKKTDRIKGIDCGAFFTHFLGCVEVKSQKEIYVYEDEYIQFPEVLDKVFREIWNEEAAELIDAEKYKIKSGKSGIEKIRILKKLDREEKKVLKKFFEKYKKMFSKNI</sequence>
<dbReference type="HOGENOM" id="CLU_023125_4_2_0"/>
<reference evidence="2 3" key="1">
    <citation type="submission" date="2009-09" db="EMBL/GenBank/DDBJ databases">
        <authorList>
            <person name="Weinstock G."/>
            <person name="Sodergren E."/>
            <person name="Clifton S."/>
            <person name="Fulton L."/>
            <person name="Fulton B."/>
            <person name="Courtney L."/>
            <person name="Fronick C."/>
            <person name="Harrison M."/>
            <person name="Strong C."/>
            <person name="Farmer C."/>
            <person name="Delahaunty K."/>
            <person name="Markovic C."/>
            <person name="Hall O."/>
            <person name="Minx P."/>
            <person name="Tomlinson C."/>
            <person name="Mitreva M."/>
            <person name="Nelson J."/>
            <person name="Hou S."/>
            <person name="Wollam A."/>
            <person name="Pepin K.H."/>
            <person name="Johnson M."/>
            <person name="Bhonagiri V."/>
            <person name="Nash W.E."/>
            <person name="Warren W."/>
            <person name="Chinwalla A."/>
            <person name="Mardis E.R."/>
            <person name="Wilson R.K."/>
        </authorList>
    </citation>
    <scope>NUCLEOTIDE SEQUENCE [LARGE SCALE GENOMIC DNA]</scope>
    <source>
        <strain evidence="2 3">F0254</strain>
    </source>
</reference>
<organism evidence="2 3">
    <name type="scientific">Leptotrichia hofstadii F0254</name>
    <dbReference type="NCBI Taxonomy" id="634994"/>
    <lineage>
        <taxon>Bacteria</taxon>
        <taxon>Fusobacteriati</taxon>
        <taxon>Fusobacteriota</taxon>
        <taxon>Fusobacteriia</taxon>
        <taxon>Fusobacteriales</taxon>
        <taxon>Leptotrichiaceae</taxon>
        <taxon>Leptotrichia</taxon>
    </lineage>
</organism>
<dbReference type="PANTHER" id="PTHR42850:SF4">
    <property type="entry name" value="ZINC-DEPENDENT ENDOPOLYPHOSPHATASE"/>
    <property type="match status" value="1"/>
</dbReference>
<dbReference type="AlphaFoldDB" id="C9MTZ9"/>
<dbReference type="GO" id="GO:0005737">
    <property type="term" value="C:cytoplasm"/>
    <property type="evidence" value="ECO:0007669"/>
    <property type="project" value="TreeGrafter"/>
</dbReference>
<dbReference type="Gene3D" id="3.60.21.10">
    <property type="match status" value="1"/>
</dbReference>
<evidence type="ECO:0000313" key="3">
    <source>
        <dbReference type="Proteomes" id="UP000006233"/>
    </source>
</evidence>
<comment type="caution">
    <text evidence="2">The sequence shown here is derived from an EMBL/GenBank/DDBJ whole genome shotgun (WGS) entry which is preliminary data.</text>
</comment>
<dbReference type="Pfam" id="PF00149">
    <property type="entry name" value="Metallophos"/>
    <property type="match status" value="1"/>
</dbReference>
<dbReference type="SUPFAM" id="SSF56300">
    <property type="entry name" value="Metallo-dependent phosphatases"/>
    <property type="match status" value="1"/>
</dbReference>
<dbReference type="eggNOG" id="COG0639">
    <property type="taxonomic scope" value="Bacteria"/>
</dbReference>
<protein>
    <submittedName>
        <fullName evidence="2">Ser/Thr phosphatase family protein</fullName>
    </submittedName>
</protein>
<dbReference type="PANTHER" id="PTHR42850">
    <property type="entry name" value="METALLOPHOSPHOESTERASE"/>
    <property type="match status" value="1"/>
</dbReference>
<gene>
    <name evidence="2" type="ORF">GCWU000323_00017</name>
</gene>
<accession>C9MTZ9</accession>
<dbReference type="InterPro" id="IPR029052">
    <property type="entry name" value="Metallo-depent_PP-like"/>
</dbReference>
<dbReference type="STRING" id="634994.GCWU000323_00017"/>
<name>C9MTZ9_9FUSO</name>
<feature type="domain" description="Calcineurin-like phosphoesterase" evidence="1">
    <location>
        <begin position="33"/>
        <end position="216"/>
    </location>
</feature>
<dbReference type="EMBL" id="ACVB02000005">
    <property type="protein sequence ID" value="EEX75806.1"/>
    <property type="molecule type" value="Genomic_DNA"/>
</dbReference>
<proteinExistence type="predicted"/>
<dbReference type="InterPro" id="IPR004843">
    <property type="entry name" value="Calcineurin-like_PHP"/>
</dbReference>
<dbReference type="CDD" id="cd00144">
    <property type="entry name" value="MPP_PPP_family"/>
    <property type="match status" value="1"/>
</dbReference>
<dbReference type="GO" id="GO:0016791">
    <property type="term" value="F:phosphatase activity"/>
    <property type="evidence" value="ECO:0007669"/>
    <property type="project" value="TreeGrafter"/>
</dbReference>